<evidence type="ECO:0000313" key="1">
    <source>
        <dbReference type="EMBL" id="XAT63909.1"/>
    </source>
</evidence>
<organism evidence="1 2">
    <name type="scientific">Geoglobus acetivorans</name>
    <dbReference type="NCBI Taxonomy" id="565033"/>
    <lineage>
        <taxon>Archaea</taxon>
        <taxon>Methanobacteriati</taxon>
        <taxon>Methanobacteriota</taxon>
        <taxon>Archaeoglobi</taxon>
        <taxon>Archaeoglobales</taxon>
        <taxon>Archaeoglobaceae</taxon>
        <taxon>Geoglobus</taxon>
    </lineage>
</organism>
<dbReference type="Proteomes" id="UP001492541">
    <property type="component" value="Chromosome"/>
</dbReference>
<reference evidence="1 2" key="1">
    <citation type="submission" date="2021-11" db="EMBL/GenBank/DDBJ databases">
        <title>Whole genome of Geoglobus acetivorans.</title>
        <authorList>
            <person name="Liu D."/>
        </authorList>
    </citation>
    <scope>NUCLEOTIDE SEQUENCE [LARGE SCALE GENOMIC DNA]</scope>
    <source>
        <strain evidence="1 2">SBH6</strain>
    </source>
</reference>
<protein>
    <submittedName>
        <fullName evidence="1">Uncharacterized protein</fullName>
    </submittedName>
</protein>
<keyword evidence="2" id="KW-1185">Reference proteome</keyword>
<sequence>MISIKREVHDEIVKRLLNELEYYSAIVTKFEKKYRCSLNELERRIEKEGVPLDSHEIWEDSIEWRNAVEEVEKLKKLIEELK</sequence>
<dbReference type="GeneID" id="90448151"/>
<gene>
    <name evidence="1" type="ORF">LPQ35_00665</name>
</gene>
<proteinExistence type="predicted"/>
<accession>A0ABZ3H3N4</accession>
<name>A0ABZ3H3N4_GEOAI</name>
<dbReference type="RefSeq" id="WP_193808547.1">
    <property type="nucleotide sequence ID" value="NZ_CP087714.1"/>
</dbReference>
<dbReference type="EMBL" id="CP087714">
    <property type="protein sequence ID" value="XAT63909.1"/>
    <property type="molecule type" value="Genomic_DNA"/>
</dbReference>
<evidence type="ECO:0000313" key="2">
    <source>
        <dbReference type="Proteomes" id="UP001492541"/>
    </source>
</evidence>